<reference evidence="3" key="1">
    <citation type="journal article" date="2019" name="Int. J. Syst. Evol. Microbiol.">
        <title>The Global Catalogue of Microorganisms (GCM) 10K type strain sequencing project: providing services to taxonomists for standard genome sequencing and annotation.</title>
        <authorList>
            <consortium name="The Broad Institute Genomics Platform"/>
            <consortium name="The Broad Institute Genome Sequencing Center for Infectious Disease"/>
            <person name="Wu L."/>
            <person name="Ma J."/>
        </authorList>
    </citation>
    <scope>NUCLEOTIDE SEQUENCE [LARGE SCALE GENOMIC DNA]</scope>
    <source>
        <strain evidence="3">KACC 13778</strain>
    </source>
</reference>
<accession>A0ABW0N084</accession>
<organism evidence="2 3">
    <name type="scientific">Nocardioides caricicola</name>
    <dbReference type="NCBI Taxonomy" id="634770"/>
    <lineage>
        <taxon>Bacteria</taxon>
        <taxon>Bacillati</taxon>
        <taxon>Actinomycetota</taxon>
        <taxon>Actinomycetes</taxon>
        <taxon>Propionibacteriales</taxon>
        <taxon>Nocardioidaceae</taxon>
        <taxon>Nocardioides</taxon>
    </lineage>
</organism>
<dbReference type="Proteomes" id="UP001595956">
    <property type="component" value="Unassembled WGS sequence"/>
</dbReference>
<dbReference type="RefSeq" id="WP_345172856.1">
    <property type="nucleotide sequence ID" value="NZ_BAABFQ010000004.1"/>
</dbReference>
<evidence type="ECO:0000259" key="1">
    <source>
        <dbReference type="Pfam" id="PF01814"/>
    </source>
</evidence>
<dbReference type="InterPro" id="IPR012312">
    <property type="entry name" value="Hemerythrin-like"/>
</dbReference>
<gene>
    <name evidence="2" type="ORF">ACFPKY_10570</name>
</gene>
<comment type="caution">
    <text evidence="2">The sequence shown here is derived from an EMBL/GenBank/DDBJ whole genome shotgun (WGS) entry which is preliminary data.</text>
</comment>
<evidence type="ECO:0000313" key="2">
    <source>
        <dbReference type="EMBL" id="MFC5493549.1"/>
    </source>
</evidence>
<dbReference type="Pfam" id="PF01814">
    <property type="entry name" value="Hemerythrin"/>
    <property type="match status" value="1"/>
</dbReference>
<dbReference type="CDD" id="cd12108">
    <property type="entry name" value="Hr-like"/>
    <property type="match status" value="1"/>
</dbReference>
<dbReference type="PANTHER" id="PTHR38048">
    <property type="entry name" value="EXPRESSED PROTEIN"/>
    <property type="match status" value="1"/>
</dbReference>
<name>A0ABW0N084_9ACTN</name>
<protein>
    <submittedName>
        <fullName evidence="2">Hemerythrin domain-containing protein</fullName>
    </submittedName>
</protein>
<evidence type="ECO:0000313" key="3">
    <source>
        <dbReference type="Proteomes" id="UP001595956"/>
    </source>
</evidence>
<dbReference type="EMBL" id="JBHSMD010000003">
    <property type="protein sequence ID" value="MFC5493549.1"/>
    <property type="molecule type" value="Genomic_DNA"/>
</dbReference>
<dbReference type="Gene3D" id="1.20.120.520">
    <property type="entry name" value="nmb1532 protein domain like"/>
    <property type="match status" value="1"/>
</dbReference>
<dbReference type="PANTHER" id="PTHR38048:SF2">
    <property type="entry name" value="HEMERYTHRIN-LIKE DOMAIN-CONTAINING PROTEIN"/>
    <property type="match status" value="1"/>
</dbReference>
<proteinExistence type="predicted"/>
<dbReference type="InterPro" id="IPR053206">
    <property type="entry name" value="Dimeric_xanthone_biosynth"/>
</dbReference>
<feature type="domain" description="Hemerythrin-like" evidence="1">
    <location>
        <begin position="14"/>
        <end position="139"/>
    </location>
</feature>
<sequence length="213" mass="23956">MAPTAPMSMNRVIHAAVRRDLARLDTALGDLRDGDAGRARDLERAYAFLRAELTRHHEHEDDLVWPMLADFDVDPALLAAMESEHHAMADALREVAEALARLVESPTAASAREARRVVGAAREVVDQHLHHEEQTIEPVIHDLLDTPEWKSVEKRLRKAPPTVAGDFFAWIQDGIEDRERSYLRDTVPGPVTFVLGRVLGRGYRREVASVWHG</sequence>
<keyword evidence="3" id="KW-1185">Reference proteome</keyword>